<protein>
    <submittedName>
        <fullName evidence="1">Uncharacterized protein</fullName>
    </submittedName>
</protein>
<proteinExistence type="predicted"/>
<evidence type="ECO:0000313" key="1">
    <source>
        <dbReference type="EMBL" id="CAB4149106.1"/>
    </source>
</evidence>
<dbReference type="EMBL" id="LR796508">
    <property type="protein sequence ID" value="CAB4149106.1"/>
    <property type="molecule type" value="Genomic_DNA"/>
</dbReference>
<accession>A0A6J5MVI8</accession>
<sequence>MPKIKCHIVILADSVYGEKEDSCEFLEEAILDTGYIIAANQHWDYTEVHYISGHTFVIDLDFNEFCNKWIK</sequence>
<name>A0A6J5MVI8_9CAUD</name>
<organism evidence="1">
    <name type="scientific">uncultured Caudovirales phage</name>
    <dbReference type="NCBI Taxonomy" id="2100421"/>
    <lineage>
        <taxon>Viruses</taxon>
        <taxon>Duplodnaviria</taxon>
        <taxon>Heunggongvirae</taxon>
        <taxon>Uroviricota</taxon>
        <taxon>Caudoviricetes</taxon>
        <taxon>Peduoviridae</taxon>
        <taxon>Maltschvirus</taxon>
        <taxon>Maltschvirus maltsch</taxon>
    </lineage>
</organism>
<reference evidence="1" key="1">
    <citation type="submission" date="2020-04" db="EMBL/GenBank/DDBJ databases">
        <authorList>
            <person name="Chiriac C."/>
            <person name="Salcher M."/>
            <person name="Ghai R."/>
            <person name="Kavagutti S V."/>
        </authorList>
    </citation>
    <scope>NUCLEOTIDE SEQUENCE</scope>
</reference>
<gene>
    <name evidence="1" type="ORF">UFOVP528_46</name>
</gene>